<proteinExistence type="predicted"/>
<dbReference type="GeneID" id="64630362"/>
<dbReference type="AlphaFoldDB" id="A0A9P7JAT6"/>
<dbReference type="EMBL" id="JABBWG010000028">
    <property type="protein sequence ID" value="KAG1811772.1"/>
    <property type="molecule type" value="Genomic_DNA"/>
</dbReference>
<gene>
    <name evidence="1" type="ORF">BJ212DRAFT_1373020</name>
</gene>
<comment type="caution">
    <text evidence="1">The sequence shown here is derived from an EMBL/GenBank/DDBJ whole genome shotgun (WGS) entry which is preliminary data.</text>
</comment>
<organism evidence="1 2">
    <name type="scientific">Suillus subaureus</name>
    <dbReference type="NCBI Taxonomy" id="48587"/>
    <lineage>
        <taxon>Eukaryota</taxon>
        <taxon>Fungi</taxon>
        <taxon>Dikarya</taxon>
        <taxon>Basidiomycota</taxon>
        <taxon>Agaricomycotina</taxon>
        <taxon>Agaricomycetes</taxon>
        <taxon>Agaricomycetidae</taxon>
        <taxon>Boletales</taxon>
        <taxon>Suillineae</taxon>
        <taxon>Suillaceae</taxon>
        <taxon>Suillus</taxon>
    </lineage>
</organism>
<protein>
    <submittedName>
        <fullName evidence="1">Uncharacterized protein</fullName>
    </submittedName>
</protein>
<name>A0A9P7JAT6_9AGAM</name>
<evidence type="ECO:0000313" key="1">
    <source>
        <dbReference type="EMBL" id="KAG1811772.1"/>
    </source>
</evidence>
<evidence type="ECO:0000313" key="2">
    <source>
        <dbReference type="Proteomes" id="UP000807769"/>
    </source>
</evidence>
<dbReference type="Proteomes" id="UP000807769">
    <property type="component" value="Unassembled WGS sequence"/>
</dbReference>
<dbReference type="RefSeq" id="XP_041190193.1">
    <property type="nucleotide sequence ID" value="XM_041336345.1"/>
</dbReference>
<keyword evidence="2" id="KW-1185">Reference proteome</keyword>
<dbReference type="OrthoDB" id="2702085at2759"/>
<sequence>MLRRLQPYDMPLLRDCDNLLQDSPRIVLMMVTSGLGDSVALKPARRMIQLDGRGLLLLSTRLMVSNGQQIPSQRTRLVLMLSESNPRSMMLASMILMPVTCQWMHFLTIWLLGVNMSVLTAISMQMVDFRVQTTPKSMMLIMGVESVDASQIRCITIFGPISAQPMFFLCFFPNVTN</sequence>
<accession>A0A9P7JAT6</accession>
<reference evidence="1" key="1">
    <citation type="journal article" date="2020" name="New Phytol.">
        <title>Comparative genomics reveals dynamic genome evolution in host specialist ectomycorrhizal fungi.</title>
        <authorList>
            <person name="Lofgren L.A."/>
            <person name="Nguyen N.H."/>
            <person name="Vilgalys R."/>
            <person name="Ruytinx J."/>
            <person name="Liao H.L."/>
            <person name="Branco S."/>
            <person name="Kuo A."/>
            <person name="LaButti K."/>
            <person name="Lipzen A."/>
            <person name="Andreopoulos W."/>
            <person name="Pangilinan J."/>
            <person name="Riley R."/>
            <person name="Hundley H."/>
            <person name="Na H."/>
            <person name="Barry K."/>
            <person name="Grigoriev I.V."/>
            <person name="Stajich J.E."/>
            <person name="Kennedy P.G."/>
        </authorList>
    </citation>
    <scope>NUCLEOTIDE SEQUENCE</scope>
    <source>
        <strain evidence="1">MN1</strain>
    </source>
</reference>